<evidence type="ECO:0000313" key="1">
    <source>
        <dbReference type="EMBL" id="MFC4311335.1"/>
    </source>
</evidence>
<keyword evidence="2" id="KW-1185">Reference proteome</keyword>
<dbReference type="EMBL" id="JBHSDU010000003">
    <property type="protein sequence ID" value="MFC4311335.1"/>
    <property type="molecule type" value="Genomic_DNA"/>
</dbReference>
<name>A0ABV8SW53_9GAMM</name>
<reference evidence="2" key="1">
    <citation type="journal article" date="2019" name="Int. J. Syst. Evol. Microbiol.">
        <title>The Global Catalogue of Microorganisms (GCM) 10K type strain sequencing project: providing services to taxonomists for standard genome sequencing and annotation.</title>
        <authorList>
            <consortium name="The Broad Institute Genomics Platform"/>
            <consortium name="The Broad Institute Genome Sequencing Center for Infectious Disease"/>
            <person name="Wu L."/>
            <person name="Ma J."/>
        </authorList>
    </citation>
    <scope>NUCLEOTIDE SEQUENCE [LARGE SCALE GENOMIC DNA]</scope>
    <source>
        <strain evidence="2">CGMCC 1.10759</strain>
    </source>
</reference>
<gene>
    <name evidence="1" type="ORF">ACFPN2_19710</name>
</gene>
<protein>
    <submittedName>
        <fullName evidence="1">Uncharacterized protein</fullName>
    </submittedName>
</protein>
<comment type="caution">
    <text evidence="1">The sequence shown here is derived from an EMBL/GenBank/DDBJ whole genome shotgun (WGS) entry which is preliminary data.</text>
</comment>
<proteinExistence type="predicted"/>
<dbReference type="Proteomes" id="UP001595904">
    <property type="component" value="Unassembled WGS sequence"/>
</dbReference>
<evidence type="ECO:0000313" key="2">
    <source>
        <dbReference type="Proteomes" id="UP001595904"/>
    </source>
</evidence>
<organism evidence="1 2">
    <name type="scientific">Steroidobacter flavus</name>
    <dbReference type="NCBI Taxonomy" id="1842136"/>
    <lineage>
        <taxon>Bacteria</taxon>
        <taxon>Pseudomonadati</taxon>
        <taxon>Pseudomonadota</taxon>
        <taxon>Gammaproteobacteria</taxon>
        <taxon>Steroidobacterales</taxon>
        <taxon>Steroidobacteraceae</taxon>
        <taxon>Steroidobacter</taxon>
    </lineage>
</organism>
<dbReference type="RefSeq" id="WP_380599584.1">
    <property type="nucleotide sequence ID" value="NZ_JBHSDU010000003.1"/>
</dbReference>
<accession>A0ABV8SW53</accession>
<sequence length="109" mass="12545">MNIDSEIRNFSGLSANEQARFMTRFMYELTLEGRNFYSPGGQQQIDPMKLRFINEIQHRVTRFIEQILIDDPARPSDDVTLRLLLAPRAEKAIEGLMQAAYVRTVQAVA</sequence>